<dbReference type="GO" id="GO:0005634">
    <property type="term" value="C:nucleus"/>
    <property type="evidence" value="ECO:0007669"/>
    <property type="project" value="TreeGrafter"/>
</dbReference>
<keyword evidence="2" id="KW-0521">NADP</keyword>
<evidence type="ECO:0000259" key="4">
    <source>
        <dbReference type="Pfam" id="PF05368"/>
    </source>
</evidence>
<dbReference type="PANTHER" id="PTHR42748:SF30">
    <property type="entry name" value="NMRA-LIKE DOMAIN-CONTAINING PROTEIN"/>
    <property type="match status" value="1"/>
</dbReference>
<dbReference type="SUPFAM" id="SSF51735">
    <property type="entry name" value="NAD(P)-binding Rossmann-fold domains"/>
    <property type="match status" value="1"/>
</dbReference>
<evidence type="ECO:0000313" key="5">
    <source>
        <dbReference type="EMBL" id="OQD60099.1"/>
    </source>
</evidence>
<evidence type="ECO:0000256" key="2">
    <source>
        <dbReference type="ARBA" id="ARBA00022857"/>
    </source>
</evidence>
<comment type="caution">
    <text evidence="5">The sequence shown here is derived from an EMBL/GenBank/DDBJ whole genome shotgun (WGS) entry which is preliminary data.</text>
</comment>
<feature type="domain" description="NmrA-like" evidence="4">
    <location>
        <begin position="8"/>
        <end position="201"/>
    </location>
</feature>
<dbReference type="STRING" id="60169.A0A1V6N602"/>
<name>A0A1V6N602_PENPO</name>
<sequence>MYLDCAAAVDLHRRGAVLVEGNFDQPEQLQLACQNATAVFLNVSPSSRGDGAELRQATNVVRAARASGTVTTLVYSNVYAVGQRKEFPRWYDDTMSGIRKDISRARVLSRISCARQVSQTGQSSLPAVFMTNYLPPSVRGCFPELAESYTLRTAMAPEKRTMLLHPDDIGRFAAAALIGGEGLTAEQVARAIPEASGREIAVDHILRDVAERLALSNPQIDSQLWFWERQDGIEPRELEAEFGFKLTTFKELLTANQELVRETFG</sequence>
<reference evidence="6" key="1">
    <citation type="journal article" date="2017" name="Nat. Microbiol.">
        <title>Global analysis of biosynthetic gene clusters reveals vast potential of secondary metabolite production in Penicillium species.</title>
        <authorList>
            <person name="Nielsen J.C."/>
            <person name="Grijseels S."/>
            <person name="Prigent S."/>
            <person name="Ji B."/>
            <person name="Dainat J."/>
            <person name="Nielsen K.F."/>
            <person name="Frisvad J.C."/>
            <person name="Workman M."/>
            <person name="Nielsen J."/>
        </authorList>
    </citation>
    <scope>NUCLEOTIDE SEQUENCE [LARGE SCALE GENOMIC DNA]</scope>
    <source>
        <strain evidence="6">IBT 4502</strain>
    </source>
</reference>
<dbReference type="Gene3D" id="3.40.50.720">
    <property type="entry name" value="NAD(P)-binding Rossmann-like Domain"/>
    <property type="match status" value="1"/>
</dbReference>
<dbReference type="InterPro" id="IPR036291">
    <property type="entry name" value="NAD(P)-bd_dom_sf"/>
</dbReference>
<organism evidence="5 6">
    <name type="scientific">Penicillium polonicum</name>
    <dbReference type="NCBI Taxonomy" id="60169"/>
    <lineage>
        <taxon>Eukaryota</taxon>
        <taxon>Fungi</taxon>
        <taxon>Dikarya</taxon>
        <taxon>Ascomycota</taxon>
        <taxon>Pezizomycotina</taxon>
        <taxon>Eurotiomycetes</taxon>
        <taxon>Eurotiomycetidae</taxon>
        <taxon>Eurotiales</taxon>
        <taxon>Aspergillaceae</taxon>
        <taxon>Penicillium</taxon>
    </lineage>
</organism>
<evidence type="ECO:0000313" key="6">
    <source>
        <dbReference type="Proteomes" id="UP000191408"/>
    </source>
</evidence>
<keyword evidence="6" id="KW-1185">Reference proteome</keyword>
<dbReference type="PANTHER" id="PTHR42748">
    <property type="entry name" value="NITROGEN METABOLITE REPRESSION PROTEIN NMRA FAMILY MEMBER"/>
    <property type="match status" value="1"/>
</dbReference>
<dbReference type="Pfam" id="PF05368">
    <property type="entry name" value="NmrA"/>
    <property type="match status" value="1"/>
</dbReference>
<dbReference type="EMBL" id="MDYM01000028">
    <property type="protein sequence ID" value="OQD60099.1"/>
    <property type="molecule type" value="Genomic_DNA"/>
</dbReference>
<dbReference type="InterPro" id="IPR051164">
    <property type="entry name" value="NmrA-like_oxidored"/>
</dbReference>
<protein>
    <recommendedName>
        <fullName evidence="4">NmrA-like domain-containing protein</fullName>
    </recommendedName>
</protein>
<keyword evidence="3" id="KW-0560">Oxidoreductase</keyword>
<gene>
    <name evidence="5" type="ORF">PENPOL_c028G06051</name>
</gene>
<proteinExistence type="inferred from homology"/>
<dbReference type="OrthoDB" id="419598at2759"/>
<dbReference type="GO" id="GO:0016491">
    <property type="term" value="F:oxidoreductase activity"/>
    <property type="evidence" value="ECO:0007669"/>
    <property type="project" value="UniProtKB-KW"/>
</dbReference>
<evidence type="ECO:0000256" key="3">
    <source>
        <dbReference type="ARBA" id="ARBA00023002"/>
    </source>
</evidence>
<dbReference type="InterPro" id="IPR008030">
    <property type="entry name" value="NmrA-like"/>
</dbReference>
<accession>A0A1V6N602</accession>
<comment type="similarity">
    <text evidence="1">Belongs to the NmrA-type oxidoreductase family.</text>
</comment>
<dbReference type="Proteomes" id="UP000191408">
    <property type="component" value="Unassembled WGS sequence"/>
</dbReference>
<evidence type="ECO:0000256" key="1">
    <source>
        <dbReference type="ARBA" id="ARBA00006328"/>
    </source>
</evidence>
<dbReference type="AlphaFoldDB" id="A0A1V6N602"/>